<accession>A0ABZ0CS03</accession>
<evidence type="ECO:0000256" key="3">
    <source>
        <dbReference type="SAM" id="SignalP"/>
    </source>
</evidence>
<keyword evidence="3" id="KW-0732">Signal</keyword>
<gene>
    <name evidence="5" type="ORF">RXV79_22360</name>
</gene>
<evidence type="ECO:0000259" key="4">
    <source>
        <dbReference type="PROSITE" id="PS51123"/>
    </source>
</evidence>
<protein>
    <submittedName>
        <fullName evidence="5">OmpA family protein</fullName>
    </submittedName>
</protein>
<proteinExistence type="predicted"/>
<evidence type="ECO:0000256" key="1">
    <source>
        <dbReference type="PROSITE-ProRule" id="PRU00473"/>
    </source>
</evidence>
<dbReference type="Gene3D" id="3.30.1330.60">
    <property type="entry name" value="OmpA-like domain"/>
    <property type="match status" value="1"/>
</dbReference>
<keyword evidence="1" id="KW-0472">Membrane</keyword>
<feature type="region of interest" description="Disordered" evidence="2">
    <location>
        <begin position="234"/>
        <end position="255"/>
    </location>
</feature>
<reference evidence="5 6" key="1">
    <citation type="submission" date="2023-10" db="EMBL/GenBank/DDBJ databases">
        <title>Bacteria for the degradation of biodegradable plastic PBAT(Polybutylene adipate terephthalate).</title>
        <authorList>
            <person name="Weon H.-Y."/>
            <person name="Yeon J."/>
        </authorList>
    </citation>
    <scope>NUCLEOTIDE SEQUENCE [LARGE SCALE GENOMIC DNA]</scope>
    <source>
        <strain evidence="5 6">SBD 7-3</strain>
    </source>
</reference>
<feature type="chain" id="PRO_5045112419" evidence="3">
    <location>
        <begin position="22"/>
        <end position="255"/>
    </location>
</feature>
<feature type="signal peptide" evidence="3">
    <location>
        <begin position="1"/>
        <end position="21"/>
    </location>
</feature>
<evidence type="ECO:0000313" key="6">
    <source>
        <dbReference type="Proteomes" id="UP001303946"/>
    </source>
</evidence>
<dbReference type="PROSITE" id="PS51123">
    <property type="entry name" value="OMPA_2"/>
    <property type="match status" value="1"/>
</dbReference>
<dbReference type="Proteomes" id="UP001303946">
    <property type="component" value="Chromosome"/>
</dbReference>
<sequence>MKTNTFLFFVAALLVADAATAQSDFRRFVTCPIYRDTDAGRKSGCWLGTQVETSERFDVSNSPDKPLAGRLMLVEGVPSNEKDICGGVVLQPVRISVLQEPCPEVIIPAEGWPSKPSVLPPLVIAPLSVPRKLPQPPFEEKQFHLIFDYDSDFLVYQSVELTIENATLLAQASKAKRVIVTGYADTQGVEASGRVYKETLALAKARAEMTAEALRRMGVRADTLQVKWQGNPAPLAHEAPMHEPSKRRVTVTVRP</sequence>
<dbReference type="EMBL" id="CP136336">
    <property type="protein sequence ID" value="WOB07643.1"/>
    <property type="molecule type" value="Genomic_DNA"/>
</dbReference>
<keyword evidence="6" id="KW-1185">Reference proteome</keyword>
<dbReference type="SUPFAM" id="SSF103088">
    <property type="entry name" value="OmpA-like"/>
    <property type="match status" value="1"/>
</dbReference>
<dbReference type="InterPro" id="IPR006665">
    <property type="entry name" value="OmpA-like"/>
</dbReference>
<dbReference type="InterPro" id="IPR036737">
    <property type="entry name" value="OmpA-like_sf"/>
</dbReference>
<feature type="domain" description="OmpA-like" evidence="4">
    <location>
        <begin position="134"/>
        <end position="255"/>
    </location>
</feature>
<evidence type="ECO:0000256" key="2">
    <source>
        <dbReference type="SAM" id="MobiDB-lite"/>
    </source>
</evidence>
<name>A0ABZ0CS03_9BURK</name>
<organism evidence="5 6">
    <name type="scientific">Piscinibacter gummiphilus</name>
    <dbReference type="NCBI Taxonomy" id="946333"/>
    <lineage>
        <taxon>Bacteria</taxon>
        <taxon>Pseudomonadati</taxon>
        <taxon>Pseudomonadota</taxon>
        <taxon>Betaproteobacteria</taxon>
        <taxon>Burkholderiales</taxon>
        <taxon>Sphaerotilaceae</taxon>
        <taxon>Piscinibacter</taxon>
    </lineage>
</organism>
<evidence type="ECO:0000313" key="5">
    <source>
        <dbReference type="EMBL" id="WOB07643.1"/>
    </source>
</evidence>
<dbReference type="RefSeq" id="WP_316700300.1">
    <property type="nucleotide sequence ID" value="NZ_CP136336.1"/>
</dbReference>
<dbReference type="Pfam" id="PF00691">
    <property type="entry name" value="OmpA"/>
    <property type="match status" value="1"/>
</dbReference>